<evidence type="ECO:0008006" key="3">
    <source>
        <dbReference type="Google" id="ProtNLM"/>
    </source>
</evidence>
<organism evidence="1 2">
    <name type="scientific">Massilia soli</name>
    <dbReference type="NCBI Taxonomy" id="2792854"/>
    <lineage>
        <taxon>Bacteria</taxon>
        <taxon>Pseudomonadati</taxon>
        <taxon>Pseudomonadota</taxon>
        <taxon>Betaproteobacteria</taxon>
        <taxon>Burkholderiales</taxon>
        <taxon>Oxalobacteraceae</taxon>
        <taxon>Telluria group</taxon>
        <taxon>Massilia</taxon>
    </lineage>
</organism>
<dbReference type="EMBL" id="JAFBIL020000018">
    <property type="protein sequence ID" value="MBZ2210114.1"/>
    <property type="molecule type" value="Genomic_DNA"/>
</dbReference>
<reference evidence="1 2" key="1">
    <citation type="submission" date="2021-01" db="EMBL/GenBank/DDBJ databases">
        <authorList>
            <person name="Ruan W."/>
            <person name="Khan S.A."/>
            <person name="Jeon C.O."/>
        </authorList>
    </citation>
    <scope>NUCLEOTIDE SEQUENCE [LARGE SCALE GENOMIC DNA]</scope>
    <source>
        <strain evidence="1 2">R798</strain>
    </source>
</reference>
<gene>
    <name evidence="1" type="ORF">I4X03_022855</name>
</gene>
<comment type="caution">
    <text evidence="1">The sequence shown here is derived from an EMBL/GenBank/DDBJ whole genome shotgun (WGS) entry which is preliminary data.</text>
</comment>
<evidence type="ECO:0000313" key="2">
    <source>
        <dbReference type="Proteomes" id="UP000809349"/>
    </source>
</evidence>
<evidence type="ECO:0000313" key="1">
    <source>
        <dbReference type="EMBL" id="MBZ2210114.1"/>
    </source>
</evidence>
<keyword evidence="2" id="KW-1185">Reference proteome</keyword>
<proteinExistence type="predicted"/>
<accession>A0ABS7SVY1</accession>
<dbReference type="Proteomes" id="UP000809349">
    <property type="component" value="Unassembled WGS sequence"/>
</dbReference>
<reference evidence="1 2" key="2">
    <citation type="submission" date="2021-08" db="EMBL/GenBank/DDBJ databases">
        <title>Massilia sp. R798.</title>
        <authorList>
            <person name="Baek J.H."/>
            <person name="Jung H.S."/>
            <person name="Kim K.R."/>
            <person name="Jeon C.O."/>
        </authorList>
    </citation>
    <scope>NUCLEOTIDE SEQUENCE [LARGE SCALE GENOMIC DNA]</scope>
    <source>
        <strain evidence="1 2">R798</strain>
    </source>
</reference>
<sequence length="189" mass="20908">MEVLTPTGKKFKLQASNEDGSPMEVAIGGLRVVSNFNSRDNIRSLGELESIGRDEDRLVLEGDFGDISLNATKIDIEQVLPFLPENEHDSSEHSHNLPNMRKLLTVHECIEERGRGQMLVGLAEGEGPVIHKQQNFTLVTKGGALHSATAIRVEYFNMYRSDVLQIGILVGEQLANVGWLIDSDIWIAS</sequence>
<name>A0ABS7SVY1_9BURK</name>
<protein>
    <recommendedName>
        <fullName evidence="3">YceI family protein</fullName>
    </recommendedName>
</protein>